<dbReference type="Proteomes" id="UP000691718">
    <property type="component" value="Unassembled WGS sequence"/>
</dbReference>
<dbReference type="EMBL" id="CAJQZP010001146">
    <property type="protein sequence ID" value="CAG5021431.1"/>
    <property type="molecule type" value="Genomic_DNA"/>
</dbReference>
<evidence type="ECO:0000256" key="1">
    <source>
        <dbReference type="ARBA" id="ARBA00022723"/>
    </source>
</evidence>
<keyword evidence="3" id="KW-0862">Zinc</keyword>
<dbReference type="CDD" id="cd15517">
    <property type="entry name" value="PHD_TCF19_like"/>
    <property type="match status" value="1"/>
</dbReference>
<gene>
    <name evidence="6" type="ORF">PAPOLLO_LOCUS17518</name>
</gene>
<dbReference type="InterPro" id="IPR050863">
    <property type="entry name" value="CenT-Element_Derived"/>
</dbReference>
<evidence type="ECO:0000256" key="3">
    <source>
        <dbReference type="ARBA" id="ARBA00022833"/>
    </source>
</evidence>
<proteinExistence type="predicted"/>
<keyword evidence="4" id="KW-0238">DNA-binding</keyword>
<evidence type="ECO:0000259" key="5">
    <source>
        <dbReference type="PROSITE" id="PS51253"/>
    </source>
</evidence>
<sequence length="838" mass="95578">MQSYYKFYIENPNFNNIGHVVATANLSDKHDRSTPSDYHWKILKCRMIIFSNPSFLACPDKKELKQVHIIINTLSDDYDSLTSLFLKFCLKQEGSIRTVTSETFLMCYHYTLTARVAPIWNTLGHDYLINNRDFLTAIGPQEGIKYNISIDDSSTVLELKPVKITLMKSDNKYKPGDCIKVLPSLNKAVVEDYYETLPESGDFRCYKDLRRHWKNIHGYRLPEEESPYYAVRFWRGEPLTYPKICLTSNFPIITPLPKSTEATVLARFLSCLRSKMSKFLGIPLTLINQEERDFNGNERRVTLSRGIIKRRGGQPALDENAEKKLADRLLHLASRGFGITPKAVRKYAFEFAERQNIKHKFDRNAGMAGQDWFHRFMQRNKKLTIRKPEDLSRARCDGMKKEKVAEFFNTLETVVDNNNLRGKPECVYNVDETGMPLSNRPPNIIAQKGAKDVVSMTSVERGENVTVLACMNAAGQYIPPFVLFKGVRKRDDFLLGMPPGTEVAMTENGWVTEEAFKLWLQHFNRYRTPGKVVLILDGHASHISYSVVDLCDSFEIELVLLPPHTSHALQPLDVSFFKPLKTYYHQQATAWQHSHPNQGITKVAFGALFQRAWNQAATVGNATKGFEKTEIFPLNANAIPDHKFIGDQESDIVESQVQSPSSQKMQLHVQATNTKPLDNIVPSTSSQQSDEAQPPTCAEIIKEILPSPLKSPIASKRIRKVSKLALHLTSPQNKTTLLEKEAKNKFKVDNKTKENKEKAVGKENTMKKMKNKAKLAIKIKSSSPKHREWHCIYCSEIFVHPPSEDWIQCNACEEWCHEKCADMGEEKGPYICELCADN</sequence>
<keyword evidence="1" id="KW-0479">Metal-binding</keyword>
<dbReference type="InterPro" id="IPR006600">
    <property type="entry name" value="HTH_CenpB_DNA-bd_dom"/>
</dbReference>
<dbReference type="SMART" id="SM00249">
    <property type="entry name" value="PHD"/>
    <property type="match status" value="1"/>
</dbReference>
<dbReference type="Pfam" id="PF15813">
    <property type="entry name" value="DUF4708"/>
    <property type="match status" value="2"/>
</dbReference>
<dbReference type="InterPro" id="IPR031643">
    <property type="entry name" value="DUF4708"/>
</dbReference>
<dbReference type="InterPro" id="IPR004875">
    <property type="entry name" value="DDE_SF_endonuclease_dom"/>
</dbReference>
<dbReference type="PROSITE" id="PS51253">
    <property type="entry name" value="HTH_CENPB"/>
    <property type="match status" value="1"/>
</dbReference>
<evidence type="ECO:0000256" key="4">
    <source>
        <dbReference type="ARBA" id="ARBA00023125"/>
    </source>
</evidence>
<dbReference type="PANTHER" id="PTHR19303">
    <property type="entry name" value="TRANSPOSON"/>
    <property type="match status" value="1"/>
</dbReference>
<dbReference type="Pfam" id="PF03184">
    <property type="entry name" value="DDE_1"/>
    <property type="match status" value="1"/>
</dbReference>
<dbReference type="InterPro" id="IPR001965">
    <property type="entry name" value="Znf_PHD"/>
</dbReference>
<dbReference type="PANTHER" id="PTHR19303:SF74">
    <property type="entry name" value="POGO TRANSPOSABLE ELEMENT WITH KRAB DOMAIN"/>
    <property type="match status" value="1"/>
</dbReference>
<protein>
    <submittedName>
        <fullName evidence="6">(apollo) hypothetical protein</fullName>
    </submittedName>
</protein>
<dbReference type="GO" id="GO:0003677">
    <property type="term" value="F:DNA binding"/>
    <property type="evidence" value="ECO:0007669"/>
    <property type="project" value="UniProtKB-KW"/>
</dbReference>
<keyword evidence="2" id="KW-0863">Zinc-finger</keyword>
<dbReference type="OrthoDB" id="6285995at2759"/>
<reference evidence="6" key="1">
    <citation type="submission" date="2021-04" db="EMBL/GenBank/DDBJ databases">
        <authorList>
            <person name="Tunstrom K."/>
        </authorList>
    </citation>
    <scope>NUCLEOTIDE SEQUENCE</scope>
</reference>
<accession>A0A8S3XI11</accession>
<dbReference type="AlphaFoldDB" id="A0A8S3XI11"/>
<organism evidence="6 7">
    <name type="scientific">Parnassius apollo</name>
    <name type="common">Apollo butterfly</name>
    <name type="synonym">Papilio apollo</name>
    <dbReference type="NCBI Taxonomy" id="110799"/>
    <lineage>
        <taxon>Eukaryota</taxon>
        <taxon>Metazoa</taxon>
        <taxon>Ecdysozoa</taxon>
        <taxon>Arthropoda</taxon>
        <taxon>Hexapoda</taxon>
        <taxon>Insecta</taxon>
        <taxon>Pterygota</taxon>
        <taxon>Neoptera</taxon>
        <taxon>Endopterygota</taxon>
        <taxon>Lepidoptera</taxon>
        <taxon>Glossata</taxon>
        <taxon>Ditrysia</taxon>
        <taxon>Papilionoidea</taxon>
        <taxon>Papilionidae</taxon>
        <taxon>Parnassiinae</taxon>
        <taxon>Parnassini</taxon>
        <taxon>Parnassius</taxon>
        <taxon>Parnassius</taxon>
    </lineage>
</organism>
<name>A0A8S3XI11_PARAO</name>
<evidence type="ECO:0000313" key="6">
    <source>
        <dbReference type="EMBL" id="CAG5021431.1"/>
    </source>
</evidence>
<comment type="caution">
    <text evidence="6">The sequence shown here is derived from an EMBL/GenBank/DDBJ whole genome shotgun (WGS) entry which is preliminary data.</text>
</comment>
<evidence type="ECO:0000313" key="7">
    <source>
        <dbReference type="Proteomes" id="UP000691718"/>
    </source>
</evidence>
<dbReference type="GO" id="GO:0008270">
    <property type="term" value="F:zinc ion binding"/>
    <property type="evidence" value="ECO:0007669"/>
    <property type="project" value="UniProtKB-KW"/>
</dbReference>
<keyword evidence="7" id="KW-1185">Reference proteome</keyword>
<dbReference type="GO" id="GO:0005634">
    <property type="term" value="C:nucleus"/>
    <property type="evidence" value="ECO:0007669"/>
    <property type="project" value="TreeGrafter"/>
</dbReference>
<feature type="domain" description="HTH CENPB-type" evidence="5">
    <location>
        <begin position="309"/>
        <end position="386"/>
    </location>
</feature>
<evidence type="ECO:0000256" key="2">
    <source>
        <dbReference type="ARBA" id="ARBA00022771"/>
    </source>
</evidence>